<dbReference type="PROSITE" id="PS50097">
    <property type="entry name" value="BTB"/>
    <property type="match status" value="1"/>
</dbReference>
<comment type="caution">
    <text evidence="2">The sequence shown here is derived from an EMBL/GenBank/DDBJ whole genome shotgun (WGS) entry which is preliminary data.</text>
</comment>
<dbReference type="Pfam" id="PF25794">
    <property type="entry name" value="SACS"/>
    <property type="match status" value="2"/>
</dbReference>
<dbReference type="GO" id="GO:0030544">
    <property type="term" value="F:Hsp70 protein binding"/>
    <property type="evidence" value="ECO:0007669"/>
    <property type="project" value="TreeGrafter"/>
</dbReference>
<dbReference type="NCBIfam" id="NF047352">
    <property type="entry name" value="P_loop_sacsin"/>
    <property type="match status" value="1"/>
</dbReference>
<feature type="domain" description="BTB" evidence="1">
    <location>
        <begin position="2512"/>
        <end position="2580"/>
    </location>
</feature>
<dbReference type="InterPro" id="IPR058210">
    <property type="entry name" value="SACS/Nov_dom"/>
</dbReference>
<dbReference type="CDD" id="cd18186">
    <property type="entry name" value="BTB_POZ_ZBTB_KLHL-like"/>
    <property type="match status" value="1"/>
</dbReference>
<dbReference type="Gene3D" id="3.30.565.10">
    <property type="entry name" value="Histidine kinase-like ATPase, C-terminal domain"/>
    <property type="match status" value="1"/>
</dbReference>
<dbReference type="Pfam" id="PF00651">
    <property type="entry name" value="BTB"/>
    <property type="match status" value="1"/>
</dbReference>
<gene>
    <name evidence="2" type="ORF">BXZ70DRAFT_991302</name>
</gene>
<dbReference type="PANTHER" id="PTHR15600:SF42">
    <property type="entry name" value="SACSIN"/>
    <property type="match status" value="1"/>
</dbReference>
<sequence length="2647" mass="296001">MSGFGESIDPTAAIASILGTYPFSIGLLREILQNSDDAKADTQIFLLDHRTHGTKHLLHDGLSDAQGPALLAYNNSTFSEDDWVALQRIHQSSKRADTSKIGKYGIGFRSCYHITDTPQIISGRFLAVLDPHHKCFPEGGSKVDFTVDAERHADHLAAFNIDRMVPSYKPGTPLKGTIVRLPLRCNAFSSRISNKTLTPDEIRRLLVDFVDQEMETALLFLSHLTSISVKEIQDRKSLRLGKCKRKQSELQCSLSDTTHWEISVSSTKSSTNSKQKWRVVEVRFPSSDCAEILSQRLGYDAREALEKEKLLPVVAIAVPTPLEPGTFGRLFTYLPLPLPTGFPCHIHALFALTQARQNLWNCSEHGLVSGTRDELLVVWNQVLFGTFIPRAWATLLQLLSESLPGVEPADHFNAWPPAVQHASGGDPFYWQNVGLDFLRVLAEEKQPVWPVAGSDEFASIDNVLIGLQEHSNYVPALSAAGVDITLPPENILTMLDEADYGDWMLNPESAHTVMSEDATPILVLSEVDKRSVLEFLLSTGDVELIIGIFVVPLLSGDYTALEEASDSRGRNYVILRGPEEDLFAPFDDDAIGLSRLPPKTRELFTHPDTPSAVNVTLLDCARAVEYLGAATEGREGTAGNKLTKWLFRFWAWAVTWHERNKLFAMIQDIPLLPDTDGYFHPLSGTLFRLDGIDNMKQKVFSAFDLSFLHPSFPQSAVTYLETEGVLKSVHSAEALLEYLRPRKPHGLSQEEISTLSQHLATSLMHHSGRLSNSLRAQLKELPVFPVMTPPQTVNNSTRSQPHTPQTSLAAVTHFASLPKDRPVHLVDVNAFTILAQPMKASILLPDTQGTIFAARAFRDQDYAPLVFHAAGISTSVLEVNVIELFIEKLSIQSKRLQKAFLDCLVAHRQAITPAMLRKLASHRFVPVGNGKTLASPSDVVDPKHQIARILDSNDVRLPRTHDPVIGAIVQSLRSLGLLRTTLTDTIVQERLRKISKSASNKGIATHLLHILNDAEYDCSGLKSELALPWLPTSKGLRRPSDCRDDSTLCNRALFDLVLDVLDVREFSLTSESLRAGLGWDEELSLDVVRRQMEAELRGDASVVRITLIIRELGRRVDEIETSDLLKEFKDGLFMQDWIPVVGGELASSMRALLCTGSVPPGFDRVLPTFMAEEGTVRFLELMGCSDRASNSAIIEEIHTFGNDPLPSDHCKDVFRLLRFLDIDDLTDDQLSDLLIPDKDCRLQPIESLYYDDLGLQAYEVDIPEDLYKAHEDVSSILTPRLGLQTLSSLNLTRVEEADDDDGDDDMQEDLPTRISNVLRQYSIDQAFNEFLANAADAGASHYEIILDKKPGKSDNILSPTMAQFQSCSSLILYNQAEFKPEDFKGIRSVGRGGKQNRNDAIGKFGLGALSMFHFTELSMIVSGGFVMFLDPSKSYLPPKGRRHRASLRVPLADMWRLHSDHLNVLCGIHGFESGLTFYKGTLFRLPLRNDSQCSVSLLSNDPISDSHITKLIMDYGNVAPQSLLNIGVCSITALERDTAGSLTPLWSAKASRHISRDDNPKCQEVKLVYVDNAGARRTESWHLVTERDTLQTLPEEFKGLPLKHRIREVSVTLAGLTSSGGKPPICKLYSRLPLPTVTALPVHIDASFILADDRRSIRLDGSGELNLESKYNCWLLSDRIPSLYTFLLETWPQKDNEYMWPGHPRLPDDPISTIVINEFYKSHFAPSLRKFCQSMTGRRLTPSEAVFVDTESIGVKQIIKALKPSNFVQLSKRLRLKSLVIDGVKALNADALRDAIVVNSTNFRTAFREKDVKVEDVDNLIQRMFDEAPSSLLNLPILPLANDGLSSIRSPASGPTRYYAPSSEQLPWPLFSAVHFVHPGINCKKLIDSPDIDIRLFSGGEALKLMEPIIPRHRTAGLNAWQEDWVMKFWAQADHLDIDKEALAQFALVPLDEDGQYVSLAFCEEAYVLAYRPRDEQELSWLGPIMKSLGATMVELPEDCPAALKRAVKDVPRLLLDLDNILRFLDTLDASWTEQFLANVGMEDQRRFSDFCISQLRSLRSETRTTNFGKKGRKIELLVSVQHLDVARQLPIWESRRGNMTLFVAANDTTLRMLPGMVSLSLSGPFLGDFYAYTSYDERLMSVLGVQPLDFESFIDSLELPETLPDLETITAYNALLEGIVHQASAILSDIPVKVPNTNGTLLPVNQLFSRDVPLFFTVFGDQSPRFVHDSVRDLETPLRALGLRGTANFSSFKICATTVHNEDFTDGNIARATAVYQYYSMQLWQYLTKNNALWEEVVKLRFIPRGDVRRHYQTQAFDPDDYALALPSVVSPNEILRSEFEAVAWTQRALPLEPPSERLLLANLNFGVPTIDEVVDHLRQLVIIADEFPNNRDLLSDLTATYKWLMVHKDEAECQEVLLECKNELLFLNVDDTNSEWTFAPARRILFNGLDEGDWQYARDFLLQFKDLLLVVGAKEIKQAVRPPLKLSSADQVLVHLRSALNKQRLDRTLTDVELLSSDEPAVSFAAHKAILAASTRHFEAMFGKDWSEHGGRVSTGETAVVLQYALDYIYVGSIEELDSQEDLLGLLELSDRWDLPELFGCVENQLIATISLGTYEELQEVGEKYAATTLVEACNQFQEDNAHAL</sequence>
<evidence type="ECO:0000259" key="1">
    <source>
        <dbReference type="PROSITE" id="PS50097"/>
    </source>
</evidence>
<dbReference type="SUPFAM" id="SSF55874">
    <property type="entry name" value="ATPase domain of HSP90 chaperone/DNA topoisomerase II/histidine kinase"/>
    <property type="match status" value="2"/>
</dbReference>
<dbReference type="Proteomes" id="UP000813824">
    <property type="component" value="Unassembled WGS sequence"/>
</dbReference>
<evidence type="ECO:0000313" key="3">
    <source>
        <dbReference type="Proteomes" id="UP000813824"/>
    </source>
</evidence>
<dbReference type="InterPro" id="IPR000210">
    <property type="entry name" value="BTB/POZ_dom"/>
</dbReference>
<dbReference type="InterPro" id="IPR052972">
    <property type="entry name" value="Sacsin_chaperone_reg"/>
</dbReference>
<dbReference type="EMBL" id="JAEVFJ010000023">
    <property type="protein sequence ID" value="KAH8096577.1"/>
    <property type="molecule type" value="Genomic_DNA"/>
</dbReference>
<protein>
    <recommendedName>
        <fullName evidence="1">BTB domain-containing protein</fullName>
    </recommendedName>
</protein>
<name>A0A8K0XN88_9AGAR</name>
<dbReference type="InterPro" id="IPR036890">
    <property type="entry name" value="HATPase_C_sf"/>
</dbReference>
<proteinExistence type="predicted"/>
<keyword evidence="3" id="KW-1185">Reference proteome</keyword>
<dbReference type="InterPro" id="IPR011333">
    <property type="entry name" value="SKP1/BTB/POZ_sf"/>
</dbReference>
<dbReference type="OrthoDB" id="1262810at2759"/>
<reference evidence="2" key="1">
    <citation type="journal article" date="2021" name="New Phytol.">
        <title>Evolutionary innovations through gain and loss of genes in the ectomycorrhizal Boletales.</title>
        <authorList>
            <person name="Wu G."/>
            <person name="Miyauchi S."/>
            <person name="Morin E."/>
            <person name="Kuo A."/>
            <person name="Drula E."/>
            <person name="Varga T."/>
            <person name="Kohler A."/>
            <person name="Feng B."/>
            <person name="Cao Y."/>
            <person name="Lipzen A."/>
            <person name="Daum C."/>
            <person name="Hundley H."/>
            <person name="Pangilinan J."/>
            <person name="Johnson J."/>
            <person name="Barry K."/>
            <person name="LaButti K."/>
            <person name="Ng V."/>
            <person name="Ahrendt S."/>
            <person name="Min B."/>
            <person name="Choi I.G."/>
            <person name="Park H."/>
            <person name="Plett J.M."/>
            <person name="Magnuson J."/>
            <person name="Spatafora J.W."/>
            <person name="Nagy L.G."/>
            <person name="Henrissat B."/>
            <person name="Grigoriev I.V."/>
            <person name="Yang Z.L."/>
            <person name="Xu J."/>
            <person name="Martin F.M."/>
        </authorList>
    </citation>
    <scope>NUCLEOTIDE SEQUENCE</scope>
    <source>
        <strain evidence="2">KKN 215</strain>
    </source>
</reference>
<dbReference type="PANTHER" id="PTHR15600">
    <property type="entry name" value="SACSIN"/>
    <property type="match status" value="1"/>
</dbReference>
<dbReference type="Gene3D" id="3.30.710.10">
    <property type="entry name" value="Potassium Channel Kv1.1, Chain A"/>
    <property type="match status" value="1"/>
</dbReference>
<accession>A0A8K0XN88</accession>
<dbReference type="SMART" id="SM00225">
    <property type="entry name" value="BTB"/>
    <property type="match status" value="1"/>
</dbReference>
<organism evidence="2 3">
    <name type="scientific">Cristinia sonorae</name>
    <dbReference type="NCBI Taxonomy" id="1940300"/>
    <lineage>
        <taxon>Eukaryota</taxon>
        <taxon>Fungi</taxon>
        <taxon>Dikarya</taxon>
        <taxon>Basidiomycota</taxon>
        <taxon>Agaricomycotina</taxon>
        <taxon>Agaricomycetes</taxon>
        <taxon>Agaricomycetidae</taxon>
        <taxon>Agaricales</taxon>
        <taxon>Pleurotineae</taxon>
        <taxon>Stephanosporaceae</taxon>
        <taxon>Cristinia</taxon>
    </lineage>
</organism>
<evidence type="ECO:0000313" key="2">
    <source>
        <dbReference type="EMBL" id="KAH8096577.1"/>
    </source>
</evidence>
<dbReference type="SUPFAM" id="SSF54695">
    <property type="entry name" value="POZ domain"/>
    <property type="match status" value="1"/>
</dbReference>